<comment type="caution">
    <text evidence="2">The sequence shown here is derived from an EMBL/GenBank/DDBJ whole genome shotgun (WGS) entry which is preliminary data.</text>
</comment>
<dbReference type="PROSITE" id="PS50943">
    <property type="entry name" value="HTH_CROC1"/>
    <property type="match status" value="1"/>
</dbReference>
<sequence>MKGQSKVINTKKFNLLFIKSRRNDLNLSLQEMAIAFGFKNASTYMKYEEGTYLFKANQLPVLASMLNCKIENFFENDFADLANGSHDKTLQRKEVS</sequence>
<dbReference type="Proteomes" id="UP001154322">
    <property type="component" value="Unassembled WGS sequence"/>
</dbReference>
<proteinExistence type="predicted"/>
<gene>
    <name evidence="2" type="ORF">WJ0W_005776</name>
</gene>
<dbReference type="EMBL" id="CALYLO010000012">
    <property type="protein sequence ID" value="CAH8248592.1"/>
    <property type="molecule type" value="Genomic_DNA"/>
</dbReference>
<evidence type="ECO:0000259" key="1">
    <source>
        <dbReference type="PROSITE" id="PS50943"/>
    </source>
</evidence>
<dbReference type="InterPro" id="IPR001387">
    <property type="entry name" value="Cro/C1-type_HTH"/>
</dbReference>
<feature type="domain" description="HTH cro/C1-type" evidence="1">
    <location>
        <begin position="18"/>
        <end position="73"/>
    </location>
</feature>
<keyword evidence="3" id="KW-1185">Reference proteome</keyword>
<dbReference type="SUPFAM" id="SSF47413">
    <property type="entry name" value="lambda repressor-like DNA-binding domains"/>
    <property type="match status" value="1"/>
</dbReference>
<organism evidence="2 3">
    <name type="scientific">Paenibacillus melissococcoides</name>
    <dbReference type="NCBI Taxonomy" id="2912268"/>
    <lineage>
        <taxon>Bacteria</taxon>
        <taxon>Bacillati</taxon>
        <taxon>Bacillota</taxon>
        <taxon>Bacilli</taxon>
        <taxon>Bacillales</taxon>
        <taxon>Paenibacillaceae</taxon>
        <taxon>Paenibacillus</taxon>
    </lineage>
</organism>
<dbReference type="Gene3D" id="1.10.260.40">
    <property type="entry name" value="lambda repressor-like DNA-binding domains"/>
    <property type="match status" value="1"/>
</dbReference>
<dbReference type="InterPro" id="IPR010982">
    <property type="entry name" value="Lambda_DNA-bd_dom_sf"/>
</dbReference>
<accession>A0ABM9G9C4</accession>
<dbReference type="CDD" id="cd00093">
    <property type="entry name" value="HTH_XRE"/>
    <property type="match status" value="1"/>
</dbReference>
<reference evidence="2" key="1">
    <citation type="submission" date="2022-06" db="EMBL/GenBank/DDBJ databases">
        <authorList>
            <person name="Dietemann V."/>
            <person name="Ory F."/>
            <person name="Dainat B."/>
            <person name="Oberhansli S."/>
        </authorList>
    </citation>
    <scope>NUCLEOTIDE SEQUENCE</scope>
    <source>
        <strain evidence="2">Ena-SAMPLE-TAB-26-04-2022-14:26:32:270-5432</strain>
    </source>
</reference>
<name>A0ABM9G9C4_9BACL</name>
<evidence type="ECO:0000313" key="3">
    <source>
        <dbReference type="Proteomes" id="UP001154322"/>
    </source>
</evidence>
<dbReference type="RefSeq" id="WP_213428467.1">
    <property type="nucleotide sequence ID" value="NZ_AP031286.1"/>
</dbReference>
<evidence type="ECO:0000313" key="2">
    <source>
        <dbReference type="EMBL" id="CAH8248592.1"/>
    </source>
</evidence>
<protein>
    <submittedName>
        <fullName evidence="2">Helix-turn-helix domain-containing protein</fullName>
    </submittedName>
</protein>